<comment type="caution">
    <text evidence="1">The sequence shown here is derived from an EMBL/GenBank/DDBJ whole genome shotgun (WGS) entry which is preliminary data.</text>
</comment>
<dbReference type="GO" id="GO:0016757">
    <property type="term" value="F:glycosyltransferase activity"/>
    <property type="evidence" value="ECO:0007669"/>
    <property type="project" value="UniProtKB-KW"/>
</dbReference>
<dbReference type="Gene3D" id="3.40.50.2000">
    <property type="entry name" value="Glycogen Phosphorylase B"/>
    <property type="match status" value="2"/>
</dbReference>
<dbReference type="PANTHER" id="PTHR45947:SF3">
    <property type="entry name" value="SULFOQUINOVOSYL TRANSFERASE SQD2"/>
    <property type="match status" value="1"/>
</dbReference>
<dbReference type="SUPFAM" id="SSF53756">
    <property type="entry name" value="UDP-Glycosyltransferase/glycogen phosphorylase"/>
    <property type="match status" value="1"/>
</dbReference>
<evidence type="ECO:0000313" key="1">
    <source>
        <dbReference type="EMBL" id="MFD1322044.1"/>
    </source>
</evidence>
<name>A0ABW3YC82_9ACTN</name>
<dbReference type="EC" id="2.4.-.-" evidence="1"/>
<organism evidence="1 2">
    <name type="scientific">Micromonospora sonneratiae</name>
    <dbReference type="NCBI Taxonomy" id="1184706"/>
    <lineage>
        <taxon>Bacteria</taxon>
        <taxon>Bacillati</taxon>
        <taxon>Actinomycetota</taxon>
        <taxon>Actinomycetes</taxon>
        <taxon>Micromonosporales</taxon>
        <taxon>Micromonosporaceae</taxon>
        <taxon>Micromonospora</taxon>
    </lineage>
</organism>
<dbReference type="InterPro" id="IPR050194">
    <property type="entry name" value="Glycosyltransferase_grp1"/>
</dbReference>
<keyword evidence="1" id="KW-0808">Transferase</keyword>
<evidence type="ECO:0000313" key="2">
    <source>
        <dbReference type="Proteomes" id="UP001597260"/>
    </source>
</evidence>
<accession>A0ABW3YC82</accession>
<keyword evidence="1" id="KW-0328">Glycosyltransferase</keyword>
<gene>
    <name evidence="1" type="ORF">ACFQ4H_13160</name>
</gene>
<dbReference type="Proteomes" id="UP001597260">
    <property type="component" value="Unassembled WGS sequence"/>
</dbReference>
<dbReference type="EMBL" id="JBHTMP010000016">
    <property type="protein sequence ID" value="MFD1322044.1"/>
    <property type="molecule type" value="Genomic_DNA"/>
</dbReference>
<reference evidence="2" key="1">
    <citation type="journal article" date="2019" name="Int. J. Syst. Evol. Microbiol.">
        <title>The Global Catalogue of Microorganisms (GCM) 10K type strain sequencing project: providing services to taxonomists for standard genome sequencing and annotation.</title>
        <authorList>
            <consortium name="The Broad Institute Genomics Platform"/>
            <consortium name="The Broad Institute Genome Sequencing Center for Infectious Disease"/>
            <person name="Wu L."/>
            <person name="Ma J."/>
        </authorList>
    </citation>
    <scope>NUCLEOTIDE SEQUENCE [LARGE SCALE GENOMIC DNA]</scope>
    <source>
        <strain evidence="2">JCM 31037</strain>
    </source>
</reference>
<dbReference type="CDD" id="cd03801">
    <property type="entry name" value="GT4_PimA-like"/>
    <property type="match status" value="1"/>
</dbReference>
<protein>
    <submittedName>
        <fullName evidence="1">Glycosyltransferase family 4 protein</fullName>
        <ecNumber evidence="1">2.4.-.-</ecNumber>
    </submittedName>
</protein>
<dbReference type="PANTHER" id="PTHR45947">
    <property type="entry name" value="SULFOQUINOVOSYL TRANSFERASE SQD2"/>
    <property type="match status" value="1"/>
</dbReference>
<dbReference type="Pfam" id="PF13692">
    <property type="entry name" value="Glyco_trans_1_4"/>
    <property type="match status" value="1"/>
</dbReference>
<sequence>MRVVVTVESRYTRTPDGQVWTSAGPDYSGWTRYLAHFDRVRIAARVLDVATAPVGAVRVDGPGVEVWPVPYYHGPREYLLRTLAVRRAMAASTDDGDAVILRVPSVLGTLLANRLDRLRRPYAVEVIGDPYDVFAPGVVQHPLRPVLRHWFTSRLRRQCRAAIAVGYETERHLQARYPASVSAPTAGVSCVELPPAAYVPQPRTVERARGARTIISVGSLDQLYKGVDTLLAALAQLAGTGSPVRAVHVGVGRFRGHLEQMTASLGLTDRVTFLGWLPSADALRAQLDAADLFVMPSRTEGLPRALIEAMARALPAIATTAGGIPELLPATDLVPPDDPAALAIAIHQMLTDPIRMTTTSQRNLHRAHDFSTHTLTPRRDTFYRAVRDATEHRQPVRSQVP</sequence>
<proteinExistence type="predicted"/>
<keyword evidence="2" id="KW-1185">Reference proteome</keyword>
<dbReference type="RefSeq" id="WP_377570534.1">
    <property type="nucleotide sequence ID" value="NZ_JBHTMP010000016.1"/>
</dbReference>